<sequence>MKYNLNDNEMNYILDLLADRPYKESAPLIVNIQNQYEDQIRINQESQMKKESEQLEVIEKAKKYDELDKNKK</sequence>
<proteinExistence type="predicted"/>
<name>A0A242A7Y6_9ENTE</name>
<keyword evidence="2" id="KW-1185">Reference proteome</keyword>
<protein>
    <submittedName>
        <fullName evidence="1">Uncharacterized protein</fullName>
    </submittedName>
</protein>
<dbReference type="EMBL" id="NGKU01000001">
    <property type="protein sequence ID" value="OTN77062.1"/>
    <property type="molecule type" value="Genomic_DNA"/>
</dbReference>
<comment type="caution">
    <text evidence="1">The sequence shown here is derived from an EMBL/GenBank/DDBJ whole genome shotgun (WGS) entry which is preliminary data.</text>
</comment>
<evidence type="ECO:0000313" key="2">
    <source>
        <dbReference type="Proteomes" id="UP000195043"/>
    </source>
</evidence>
<evidence type="ECO:0000313" key="1">
    <source>
        <dbReference type="EMBL" id="OTN77062.1"/>
    </source>
</evidence>
<reference evidence="1 2" key="1">
    <citation type="submission" date="2017-05" db="EMBL/GenBank/DDBJ databases">
        <title>The Genome Sequence of Enterococcus sp. 8G7_MSG3316.</title>
        <authorList>
            <consortium name="The Broad Institute Genomics Platform"/>
            <consortium name="The Broad Institute Genomic Center for Infectious Diseases"/>
            <person name="Earl A."/>
            <person name="Manson A."/>
            <person name="Schwartman J."/>
            <person name="Gilmore M."/>
            <person name="Abouelleil A."/>
            <person name="Cao P."/>
            <person name="Chapman S."/>
            <person name="Cusick C."/>
            <person name="Shea T."/>
            <person name="Young S."/>
            <person name="Neafsey D."/>
            <person name="Nusbaum C."/>
            <person name="Birren B."/>
        </authorList>
    </citation>
    <scope>NUCLEOTIDE SEQUENCE [LARGE SCALE GENOMIC DNA]</scope>
    <source>
        <strain evidence="1 2">8G7_MSG3316</strain>
    </source>
</reference>
<accession>A0A242A7Y6</accession>
<gene>
    <name evidence="1" type="ORF">A5886_002142</name>
</gene>
<dbReference type="AlphaFoldDB" id="A0A242A7Y6"/>
<organism evidence="1 2">
    <name type="scientific">Candidatus Enterococcus testudinis</name>
    <dbReference type="NCBI Taxonomy" id="1834191"/>
    <lineage>
        <taxon>Bacteria</taxon>
        <taxon>Bacillati</taxon>
        <taxon>Bacillota</taxon>
        <taxon>Bacilli</taxon>
        <taxon>Lactobacillales</taxon>
        <taxon>Enterococcaceae</taxon>
        <taxon>Enterococcus</taxon>
    </lineage>
</organism>
<dbReference type="STRING" id="1834191.A5886_002142"/>
<dbReference type="RefSeq" id="WP_086275133.1">
    <property type="nucleotide sequence ID" value="NZ_NGKU01000001.1"/>
</dbReference>
<dbReference type="Proteomes" id="UP000195043">
    <property type="component" value="Unassembled WGS sequence"/>
</dbReference>